<comment type="caution">
    <text evidence="8">The sequence shown here is derived from an EMBL/GenBank/DDBJ whole genome shotgun (WGS) entry which is preliminary data.</text>
</comment>
<evidence type="ECO:0000256" key="5">
    <source>
        <dbReference type="ARBA" id="ARBA00022857"/>
    </source>
</evidence>
<name>A0AAE0XJ61_9PEZI</name>
<protein>
    <recommendedName>
        <fullName evidence="10">Thiol-specific monooxygenase</fullName>
    </recommendedName>
</protein>
<dbReference type="GO" id="GO:0050660">
    <property type="term" value="F:flavin adenine dinucleotide binding"/>
    <property type="evidence" value="ECO:0007669"/>
    <property type="project" value="InterPro"/>
</dbReference>
<keyword evidence="3" id="KW-0285">Flavoprotein</keyword>
<gene>
    <name evidence="8" type="ORF">B0T22DRAFT_55821</name>
</gene>
<keyword evidence="6" id="KW-0560">Oxidoreductase</keyword>
<feature type="compositionally biased region" description="Polar residues" evidence="7">
    <location>
        <begin position="84"/>
        <end position="94"/>
    </location>
</feature>
<evidence type="ECO:0000256" key="6">
    <source>
        <dbReference type="ARBA" id="ARBA00023002"/>
    </source>
</evidence>
<dbReference type="Gene3D" id="3.50.50.60">
    <property type="entry name" value="FAD/NAD(P)-binding domain"/>
    <property type="match status" value="2"/>
</dbReference>
<sequence length="503" mass="56711">MHAMSEERETRVKSVAIIGAGAAGAVTAAALKAENYYERIQVYERRESPGGTWLYDGDPRPLPPIRPGKLPNEGVDPPLRVPSQLPQTTPPNQQHRYDQTPVYSSLTTNVPDIAMSFSDTRFAYGPFAPHYVPRQYIQNYFSQNKTDAMLVLNTTLEDLSRIPPAEKGGLERWKLTLRKYDAVRHVDVWWEEEFDAVILATGHYSVPYVPYVPGLAEYVETFPGRVVHSKNYRAPLLYSGKKVLTIGNSASGHDVTAELVSNAQLPVYQSRRSASRWDGDEPPSGIAWKPVIKEFQLDGRIVFEDGTHLDDVDTVIYCTGYLPSFPYWNAQANGRPLYDYKAGRLLKGYWHTFFQDFPTLAIVGMPRTLTFRSFEYQAIALARLWSGRNSLPLPPVEEQEKWERERVERTRKAGGKFHDIPWDEGETLGWIDGLFRIAGLGTLTGEGRIPPAIGADVIWALEHLRKYPEPGKGEDKDGEGRDVETDGGWVVLGRKKKDSLAFI</sequence>
<dbReference type="InterPro" id="IPR050346">
    <property type="entry name" value="FMO-like"/>
</dbReference>
<dbReference type="Proteomes" id="UP001270362">
    <property type="component" value="Unassembled WGS sequence"/>
</dbReference>
<evidence type="ECO:0000256" key="1">
    <source>
        <dbReference type="ARBA" id="ARBA00001974"/>
    </source>
</evidence>
<dbReference type="PRINTS" id="PR00370">
    <property type="entry name" value="FMOXYGENASE"/>
</dbReference>
<dbReference type="InterPro" id="IPR036188">
    <property type="entry name" value="FAD/NAD-bd_sf"/>
</dbReference>
<dbReference type="GO" id="GO:0004499">
    <property type="term" value="F:N,N-dimethylaniline monooxygenase activity"/>
    <property type="evidence" value="ECO:0007669"/>
    <property type="project" value="InterPro"/>
</dbReference>
<dbReference type="InterPro" id="IPR000960">
    <property type="entry name" value="Flavin_mOase"/>
</dbReference>
<dbReference type="Pfam" id="PF13450">
    <property type="entry name" value="NAD_binding_8"/>
    <property type="match status" value="1"/>
</dbReference>
<keyword evidence="5" id="KW-0521">NADP</keyword>
<evidence type="ECO:0000256" key="3">
    <source>
        <dbReference type="ARBA" id="ARBA00022630"/>
    </source>
</evidence>
<keyword evidence="9" id="KW-1185">Reference proteome</keyword>
<reference evidence="8" key="1">
    <citation type="journal article" date="2023" name="Mol. Phylogenet. Evol.">
        <title>Genome-scale phylogeny and comparative genomics of the fungal order Sordariales.</title>
        <authorList>
            <person name="Hensen N."/>
            <person name="Bonometti L."/>
            <person name="Westerberg I."/>
            <person name="Brannstrom I.O."/>
            <person name="Guillou S."/>
            <person name="Cros-Aarteil S."/>
            <person name="Calhoun S."/>
            <person name="Haridas S."/>
            <person name="Kuo A."/>
            <person name="Mondo S."/>
            <person name="Pangilinan J."/>
            <person name="Riley R."/>
            <person name="LaButti K."/>
            <person name="Andreopoulos B."/>
            <person name="Lipzen A."/>
            <person name="Chen C."/>
            <person name="Yan M."/>
            <person name="Daum C."/>
            <person name="Ng V."/>
            <person name="Clum A."/>
            <person name="Steindorff A."/>
            <person name="Ohm R.A."/>
            <person name="Martin F."/>
            <person name="Silar P."/>
            <person name="Natvig D.O."/>
            <person name="Lalanne C."/>
            <person name="Gautier V."/>
            <person name="Ament-Velasquez S.L."/>
            <person name="Kruys A."/>
            <person name="Hutchinson M.I."/>
            <person name="Powell A.J."/>
            <person name="Barry K."/>
            <person name="Miller A.N."/>
            <person name="Grigoriev I.V."/>
            <person name="Debuchy R."/>
            <person name="Gladieux P."/>
            <person name="Hiltunen Thoren M."/>
            <person name="Johannesson H."/>
        </authorList>
    </citation>
    <scope>NUCLEOTIDE SEQUENCE</scope>
    <source>
        <strain evidence="8">CBS 314.62</strain>
    </source>
</reference>
<dbReference type="PANTHER" id="PTHR23023">
    <property type="entry name" value="DIMETHYLANILINE MONOOXYGENASE"/>
    <property type="match status" value="1"/>
</dbReference>
<dbReference type="GO" id="GO:0050661">
    <property type="term" value="F:NADP binding"/>
    <property type="evidence" value="ECO:0007669"/>
    <property type="project" value="InterPro"/>
</dbReference>
<evidence type="ECO:0000256" key="4">
    <source>
        <dbReference type="ARBA" id="ARBA00022827"/>
    </source>
</evidence>
<evidence type="ECO:0000256" key="7">
    <source>
        <dbReference type="SAM" id="MobiDB-lite"/>
    </source>
</evidence>
<comment type="similarity">
    <text evidence="2">Belongs to the FMO family.</text>
</comment>
<dbReference type="InterPro" id="IPR020946">
    <property type="entry name" value="Flavin_mOase-like"/>
</dbReference>
<accession>A0AAE0XJ61</accession>
<proteinExistence type="inferred from homology"/>
<evidence type="ECO:0000256" key="2">
    <source>
        <dbReference type="ARBA" id="ARBA00009183"/>
    </source>
</evidence>
<organism evidence="8 9">
    <name type="scientific">Podospora appendiculata</name>
    <dbReference type="NCBI Taxonomy" id="314037"/>
    <lineage>
        <taxon>Eukaryota</taxon>
        <taxon>Fungi</taxon>
        <taxon>Dikarya</taxon>
        <taxon>Ascomycota</taxon>
        <taxon>Pezizomycotina</taxon>
        <taxon>Sordariomycetes</taxon>
        <taxon>Sordariomycetidae</taxon>
        <taxon>Sordariales</taxon>
        <taxon>Podosporaceae</taxon>
        <taxon>Podospora</taxon>
    </lineage>
</organism>
<feature type="region of interest" description="Disordered" evidence="7">
    <location>
        <begin position="49"/>
        <end position="98"/>
    </location>
</feature>
<comment type="cofactor">
    <cofactor evidence="1">
        <name>FAD</name>
        <dbReference type="ChEBI" id="CHEBI:57692"/>
    </cofactor>
</comment>
<dbReference type="EMBL" id="JAULSO010000001">
    <property type="protein sequence ID" value="KAK3693922.1"/>
    <property type="molecule type" value="Genomic_DNA"/>
</dbReference>
<keyword evidence="4" id="KW-0274">FAD</keyword>
<dbReference type="SUPFAM" id="SSF51905">
    <property type="entry name" value="FAD/NAD(P)-binding domain"/>
    <property type="match status" value="2"/>
</dbReference>
<dbReference type="FunFam" id="3.50.50.60:FF:000023">
    <property type="entry name" value="Dimethylaniline monooxygenase [N-oxide-forming]"/>
    <property type="match status" value="1"/>
</dbReference>
<evidence type="ECO:0008006" key="10">
    <source>
        <dbReference type="Google" id="ProtNLM"/>
    </source>
</evidence>
<dbReference type="Pfam" id="PF00743">
    <property type="entry name" value="FMO-like"/>
    <property type="match status" value="2"/>
</dbReference>
<evidence type="ECO:0000313" key="8">
    <source>
        <dbReference type="EMBL" id="KAK3693922.1"/>
    </source>
</evidence>
<reference evidence="8" key="2">
    <citation type="submission" date="2023-06" db="EMBL/GenBank/DDBJ databases">
        <authorList>
            <consortium name="Lawrence Berkeley National Laboratory"/>
            <person name="Haridas S."/>
            <person name="Hensen N."/>
            <person name="Bonometti L."/>
            <person name="Westerberg I."/>
            <person name="Brannstrom I.O."/>
            <person name="Guillou S."/>
            <person name="Cros-Aarteil S."/>
            <person name="Calhoun S."/>
            <person name="Kuo A."/>
            <person name="Mondo S."/>
            <person name="Pangilinan J."/>
            <person name="Riley R."/>
            <person name="Labutti K."/>
            <person name="Andreopoulos B."/>
            <person name="Lipzen A."/>
            <person name="Chen C."/>
            <person name="Yanf M."/>
            <person name="Daum C."/>
            <person name="Ng V."/>
            <person name="Clum A."/>
            <person name="Steindorff A."/>
            <person name="Ohm R."/>
            <person name="Martin F."/>
            <person name="Silar P."/>
            <person name="Natvig D."/>
            <person name="Lalanne C."/>
            <person name="Gautier V."/>
            <person name="Ament-Velasquez S.L."/>
            <person name="Kruys A."/>
            <person name="Hutchinson M.I."/>
            <person name="Powell A.J."/>
            <person name="Barry K."/>
            <person name="Miller A.N."/>
            <person name="Grigoriev I.V."/>
            <person name="Debuchy R."/>
            <person name="Gladieux P."/>
            <person name="Thoren M.H."/>
            <person name="Johannesson H."/>
        </authorList>
    </citation>
    <scope>NUCLEOTIDE SEQUENCE</scope>
    <source>
        <strain evidence="8">CBS 314.62</strain>
    </source>
</reference>
<evidence type="ECO:0000313" key="9">
    <source>
        <dbReference type="Proteomes" id="UP001270362"/>
    </source>
</evidence>
<dbReference type="AlphaFoldDB" id="A0AAE0XJ61"/>